<gene>
    <name evidence="2" type="ORF">GCM10012280_61260</name>
</gene>
<keyword evidence="3" id="KW-1185">Reference proteome</keyword>
<protein>
    <submittedName>
        <fullName evidence="2">Uncharacterized protein</fullName>
    </submittedName>
</protein>
<proteinExistence type="predicted"/>
<dbReference type="Proteomes" id="UP000641932">
    <property type="component" value="Unassembled WGS sequence"/>
</dbReference>
<organism evidence="2 3">
    <name type="scientific">Wenjunlia tyrosinilytica</name>
    <dbReference type="NCBI Taxonomy" id="1544741"/>
    <lineage>
        <taxon>Bacteria</taxon>
        <taxon>Bacillati</taxon>
        <taxon>Actinomycetota</taxon>
        <taxon>Actinomycetes</taxon>
        <taxon>Kitasatosporales</taxon>
        <taxon>Streptomycetaceae</taxon>
        <taxon>Wenjunlia</taxon>
    </lineage>
</organism>
<reference evidence="2" key="1">
    <citation type="journal article" date="2014" name="Int. J. Syst. Evol. Microbiol.">
        <title>Complete genome sequence of Corynebacterium casei LMG S-19264T (=DSM 44701T), isolated from a smear-ripened cheese.</title>
        <authorList>
            <consortium name="US DOE Joint Genome Institute (JGI-PGF)"/>
            <person name="Walter F."/>
            <person name="Albersmeier A."/>
            <person name="Kalinowski J."/>
            <person name="Ruckert C."/>
        </authorList>
    </citation>
    <scope>NUCLEOTIDE SEQUENCE</scope>
    <source>
        <strain evidence="2">CGMCC 4.7201</strain>
    </source>
</reference>
<comment type="caution">
    <text evidence="2">The sequence shown here is derived from an EMBL/GenBank/DDBJ whole genome shotgun (WGS) entry which is preliminary data.</text>
</comment>
<evidence type="ECO:0000313" key="3">
    <source>
        <dbReference type="Proteomes" id="UP000641932"/>
    </source>
</evidence>
<dbReference type="AlphaFoldDB" id="A0A917ZVS9"/>
<dbReference type="RefSeq" id="WP_189135089.1">
    <property type="nucleotide sequence ID" value="NZ_BMMS01000036.1"/>
</dbReference>
<evidence type="ECO:0000313" key="2">
    <source>
        <dbReference type="EMBL" id="GGO98045.1"/>
    </source>
</evidence>
<dbReference type="EMBL" id="BMMS01000036">
    <property type="protein sequence ID" value="GGO98045.1"/>
    <property type="molecule type" value="Genomic_DNA"/>
</dbReference>
<evidence type="ECO:0000256" key="1">
    <source>
        <dbReference type="SAM" id="MobiDB-lite"/>
    </source>
</evidence>
<name>A0A917ZVS9_9ACTN</name>
<accession>A0A917ZVS9</accession>
<reference evidence="2" key="2">
    <citation type="submission" date="2020-09" db="EMBL/GenBank/DDBJ databases">
        <authorList>
            <person name="Sun Q."/>
            <person name="Zhou Y."/>
        </authorList>
    </citation>
    <scope>NUCLEOTIDE SEQUENCE</scope>
    <source>
        <strain evidence="2">CGMCC 4.7201</strain>
    </source>
</reference>
<feature type="region of interest" description="Disordered" evidence="1">
    <location>
        <begin position="28"/>
        <end position="64"/>
    </location>
</feature>
<sequence>MARQELDPDDPNFFAKFTLSDEVIAAGLGGTPLPRVTKRVHPDGRVEETDEHGDLGSGLEDDDQ</sequence>